<keyword evidence="4" id="KW-0732">Signal</keyword>
<accession>A0A8B9AFX0</accession>
<dbReference type="Proteomes" id="UP000228380">
    <property type="component" value="Chromosome 8"/>
</dbReference>
<gene>
    <name evidence="7 8 9" type="primary">LOC103708504</name>
</gene>
<evidence type="ECO:0000313" key="7">
    <source>
        <dbReference type="RefSeq" id="XP_008791687.2"/>
    </source>
</evidence>
<dbReference type="RefSeq" id="XP_038985621.1">
    <property type="nucleotide sequence ID" value="XM_039129693.1"/>
</dbReference>
<dbReference type="GO" id="GO:0009055">
    <property type="term" value="F:electron transfer activity"/>
    <property type="evidence" value="ECO:0007669"/>
    <property type="project" value="InterPro"/>
</dbReference>
<keyword evidence="2" id="KW-0325">Glycoprotein</keyword>
<evidence type="ECO:0000259" key="5">
    <source>
        <dbReference type="PROSITE" id="PS51485"/>
    </source>
</evidence>
<evidence type="ECO:0000313" key="9">
    <source>
        <dbReference type="RefSeq" id="XP_038985622.1"/>
    </source>
</evidence>
<feature type="transmembrane region" description="Helical" evidence="3">
    <location>
        <begin position="146"/>
        <end position="168"/>
    </location>
</feature>
<organism evidence="6 8">
    <name type="scientific">Phoenix dactylifera</name>
    <name type="common">Date palm</name>
    <dbReference type="NCBI Taxonomy" id="42345"/>
    <lineage>
        <taxon>Eukaryota</taxon>
        <taxon>Viridiplantae</taxon>
        <taxon>Streptophyta</taxon>
        <taxon>Embryophyta</taxon>
        <taxon>Tracheophyta</taxon>
        <taxon>Spermatophyta</taxon>
        <taxon>Magnoliopsida</taxon>
        <taxon>Liliopsida</taxon>
        <taxon>Arecaceae</taxon>
        <taxon>Coryphoideae</taxon>
        <taxon>Phoeniceae</taxon>
        <taxon>Phoenix</taxon>
    </lineage>
</organism>
<evidence type="ECO:0000256" key="1">
    <source>
        <dbReference type="ARBA" id="ARBA00023157"/>
    </source>
</evidence>
<reference evidence="7 8" key="2">
    <citation type="submission" date="2025-04" db="UniProtKB">
        <authorList>
            <consortium name="RefSeq"/>
        </authorList>
    </citation>
    <scope>IDENTIFICATION</scope>
    <source>
        <tissue evidence="7 8">Young leaves</tissue>
    </source>
</reference>
<dbReference type="SUPFAM" id="SSF49503">
    <property type="entry name" value="Cupredoxins"/>
    <property type="match status" value="1"/>
</dbReference>
<dbReference type="RefSeq" id="XP_008791687.2">
    <property type="nucleotide sequence ID" value="XM_008793465.3"/>
</dbReference>
<feature type="chain" id="PRO_5044668645" evidence="4">
    <location>
        <begin position="23"/>
        <end position="174"/>
    </location>
</feature>
<evidence type="ECO:0000256" key="3">
    <source>
        <dbReference type="SAM" id="Phobius"/>
    </source>
</evidence>
<keyword evidence="3" id="KW-0472">Membrane</keyword>
<keyword evidence="1" id="KW-1015">Disulfide bond</keyword>
<dbReference type="PANTHER" id="PTHR33021:SF234">
    <property type="entry name" value="EARLY NODULIN-LIKE PROTEIN 7"/>
    <property type="match status" value="1"/>
</dbReference>
<keyword evidence="6" id="KW-1185">Reference proteome</keyword>
<keyword evidence="3" id="KW-1133">Transmembrane helix</keyword>
<evidence type="ECO:0000256" key="4">
    <source>
        <dbReference type="SAM" id="SignalP"/>
    </source>
</evidence>
<feature type="domain" description="Phytocyanin" evidence="5">
    <location>
        <begin position="25"/>
        <end position="127"/>
    </location>
</feature>
<evidence type="ECO:0000256" key="2">
    <source>
        <dbReference type="ARBA" id="ARBA00023180"/>
    </source>
</evidence>
<evidence type="ECO:0000313" key="8">
    <source>
        <dbReference type="RefSeq" id="XP_038985621.1"/>
    </source>
</evidence>
<dbReference type="GO" id="GO:0005886">
    <property type="term" value="C:plasma membrane"/>
    <property type="evidence" value="ECO:0007669"/>
    <property type="project" value="TreeGrafter"/>
</dbReference>
<dbReference type="InterPro" id="IPR003245">
    <property type="entry name" value="Phytocyanin_dom"/>
</dbReference>
<dbReference type="Gene3D" id="2.60.40.420">
    <property type="entry name" value="Cupredoxins - blue copper proteins"/>
    <property type="match status" value="1"/>
</dbReference>
<proteinExistence type="predicted"/>
<dbReference type="FunFam" id="2.60.40.420:FF:000034">
    <property type="entry name" value="Cupredoxin superfamily protein"/>
    <property type="match status" value="1"/>
</dbReference>
<dbReference type="AlphaFoldDB" id="A0A8B9AFX0"/>
<protein>
    <submittedName>
        <fullName evidence="7 8">Mavicyanin-like</fullName>
    </submittedName>
</protein>
<dbReference type="OrthoDB" id="1933543at2759"/>
<keyword evidence="3" id="KW-0812">Transmembrane</keyword>
<sequence length="174" mass="19229">MASSIRFLCIIITMATVNFLAGASNQYNVGDAEGWHLPDANNTDVYKIWASKFTFHVGDSIVFEYKNDSVVKVDKRGYYHCNETGHGSMFKDGHTVFLLDKPEFYYFASGDLDHCKKGQRLMIEVKGQHSSPSIAAPSLSPRPSAAVSWIIPSFGTLMALVTLMLLACHGPYLA</sequence>
<feature type="signal peptide" evidence="4">
    <location>
        <begin position="1"/>
        <end position="22"/>
    </location>
</feature>
<reference evidence="6" key="1">
    <citation type="journal article" date="2019" name="Nat. Commun.">
        <title>Genome-wide association mapping of date palm fruit traits.</title>
        <authorList>
            <person name="Hazzouri K.M."/>
            <person name="Gros-Balthazard M."/>
            <person name="Flowers J.M."/>
            <person name="Copetti D."/>
            <person name="Lemansour A."/>
            <person name="Lebrun M."/>
            <person name="Masmoudi K."/>
            <person name="Ferrand S."/>
            <person name="Dhar M.I."/>
            <person name="Fresquez Z.A."/>
            <person name="Rosas U."/>
            <person name="Zhang J."/>
            <person name="Talag J."/>
            <person name="Lee S."/>
            <person name="Kudrna D."/>
            <person name="Powell R.F."/>
            <person name="Leitch I.J."/>
            <person name="Krueger R.R."/>
            <person name="Wing R.A."/>
            <person name="Amiri K.M.A."/>
            <person name="Purugganan M.D."/>
        </authorList>
    </citation>
    <scope>NUCLEOTIDE SEQUENCE [LARGE SCALE GENOMIC DNA]</scope>
    <source>
        <strain evidence="6">cv. Khalas</strain>
    </source>
</reference>
<dbReference type="InterPro" id="IPR008972">
    <property type="entry name" value="Cupredoxin"/>
</dbReference>
<dbReference type="RefSeq" id="XP_038985622.1">
    <property type="nucleotide sequence ID" value="XM_039129694.1"/>
</dbReference>
<dbReference type="PANTHER" id="PTHR33021">
    <property type="entry name" value="BLUE COPPER PROTEIN"/>
    <property type="match status" value="1"/>
</dbReference>
<dbReference type="Pfam" id="PF02298">
    <property type="entry name" value="Cu_bind_like"/>
    <property type="match status" value="1"/>
</dbReference>
<dbReference type="PROSITE" id="PS51485">
    <property type="entry name" value="PHYTOCYANIN"/>
    <property type="match status" value="1"/>
</dbReference>
<name>A0A8B9AFX0_PHODC</name>
<evidence type="ECO:0000313" key="6">
    <source>
        <dbReference type="Proteomes" id="UP000228380"/>
    </source>
</evidence>
<dbReference type="InterPro" id="IPR039391">
    <property type="entry name" value="Phytocyanin-like"/>
</dbReference>
<dbReference type="KEGG" id="pda:103708504"/>
<dbReference type="GeneID" id="103708504"/>